<evidence type="ECO:0000313" key="2">
    <source>
        <dbReference type="EMBL" id="NBR94405.1"/>
    </source>
</evidence>
<dbReference type="GO" id="GO:0006352">
    <property type="term" value="P:DNA-templated transcription initiation"/>
    <property type="evidence" value="ECO:0007669"/>
    <property type="project" value="InterPro"/>
</dbReference>
<dbReference type="Gene3D" id="1.10.10.10">
    <property type="entry name" value="Winged helix-like DNA-binding domain superfamily/Winged helix DNA-binding domain"/>
    <property type="match status" value="1"/>
</dbReference>
<sequence>DLLEELSEKDQRLLILDAAGFKTKEIAEELGYANAKVVATRLKQVRQRLKERLDG</sequence>
<dbReference type="AlphaFoldDB" id="A0A965LLH8"/>
<proteinExistence type="predicted"/>
<dbReference type="InterPro" id="IPR036388">
    <property type="entry name" value="WH-like_DNA-bd_sf"/>
</dbReference>
<protein>
    <recommendedName>
        <fullName evidence="1">RNA polymerase sigma factor 70 region 4 type 2 domain-containing protein</fullName>
    </recommendedName>
</protein>
<accession>A0A965LLH8</accession>
<dbReference type="GO" id="GO:0003677">
    <property type="term" value="F:DNA binding"/>
    <property type="evidence" value="ECO:0007669"/>
    <property type="project" value="InterPro"/>
</dbReference>
<gene>
    <name evidence="2" type="ORF">EBT44_06250</name>
</gene>
<dbReference type="Proteomes" id="UP000740727">
    <property type="component" value="Unassembled WGS sequence"/>
</dbReference>
<reference evidence="2" key="1">
    <citation type="submission" date="2018-10" db="EMBL/GenBank/DDBJ databases">
        <title>Iterative Subtractive Binning of Freshwater Chronoseries Metagenomes Recovers Nearly Complete Genomes from over Four Hundred Novel Species.</title>
        <authorList>
            <person name="Rodriguez-R L.M."/>
            <person name="Tsementzi D."/>
            <person name="Luo C."/>
            <person name="Konstantinidis K.T."/>
        </authorList>
    </citation>
    <scope>NUCLEOTIDE SEQUENCE</scope>
    <source>
        <strain evidence="2">WB5_2A_028</strain>
    </source>
</reference>
<feature type="domain" description="RNA polymerase sigma factor 70 region 4 type 2" evidence="1">
    <location>
        <begin position="2"/>
        <end position="49"/>
    </location>
</feature>
<dbReference type="Pfam" id="PF08281">
    <property type="entry name" value="Sigma70_r4_2"/>
    <property type="match status" value="1"/>
</dbReference>
<evidence type="ECO:0000259" key="1">
    <source>
        <dbReference type="Pfam" id="PF08281"/>
    </source>
</evidence>
<comment type="caution">
    <text evidence="2">The sequence shown here is derived from an EMBL/GenBank/DDBJ whole genome shotgun (WGS) entry which is preliminary data.</text>
</comment>
<dbReference type="EMBL" id="RFXN01000129">
    <property type="protein sequence ID" value="NBR94405.1"/>
    <property type="molecule type" value="Genomic_DNA"/>
</dbReference>
<evidence type="ECO:0000313" key="3">
    <source>
        <dbReference type="Proteomes" id="UP000740727"/>
    </source>
</evidence>
<organism evidence="2 3">
    <name type="scientific">Candidatus Fonsibacter lacus</name>
    <dbReference type="NCBI Taxonomy" id="2576439"/>
    <lineage>
        <taxon>Bacteria</taxon>
        <taxon>Pseudomonadati</taxon>
        <taxon>Pseudomonadota</taxon>
        <taxon>Alphaproteobacteria</taxon>
        <taxon>Candidatus Pelagibacterales</taxon>
        <taxon>Candidatus Pelagibacterales incertae sedis</taxon>
        <taxon>Candidatus Fonsibacter</taxon>
    </lineage>
</organism>
<name>A0A965LLH8_9PROT</name>
<dbReference type="InterPro" id="IPR013249">
    <property type="entry name" value="RNA_pol_sigma70_r4_t2"/>
</dbReference>
<dbReference type="SUPFAM" id="SSF88659">
    <property type="entry name" value="Sigma3 and sigma4 domains of RNA polymerase sigma factors"/>
    <property type="match status" value="1"/>
</dbReference>
<dbReference type="InterPro" id="IPR013324">
    <property type="entry name" value="RNA_pol_sigma_r3/r4-like"/>
</dbReference>
<feature type="non-terminal residue" evidence="2">
    <location>
        <position position="1"/>
    </location>
</feature>
<dbReference type="GO" id="GO:0016987">
    <property type="term" value="F:sigma factor activity"/>
    <property type="evidence" value="ECO:0007669"/>
    <property type="project" value="InterPro"/>
</dbReference>